<comment type="caution">
    <text evidence="2">The sequence shown here is derived from an EMBL/GenBank/DDBJ whole genome shotgun (WGS) entry which is preliminary data.</text>
</comment>
<organism evidence="2 3">
    <name type="scientific">Demequina lignilytica</name>
    <dbReference type="NCBI Taxonomy" id="3051663"/>
    <lineage>
        <taxon>Bacteria</taxon>
        <taxon>Bacillati</taxon>
        <taxon>Actinomycetota</taxon>
        <taxon>Actinomycetes</taxon>
        <taxon>Micrococcales</taxon>
        <taxon>Demequinaceae</taxon>
        <taxon>Demequina</taxon>
    </lineage>
</organism>
<dbReference type="RefSeq" id="WP_301161047.1">
    <property type="nucleotide sequence ID" value="NZ_JAUHQB010000013.1"/>
</dbReference>
<reference evidence="2 3" key="1">
    <citation type="submission" date="2023-06" db="EMBL/GenBank/DDBJ databases">
        <title>SYSU T0a273.</title>
        <authorList>
            <person name="Gao L."/>
            <person name="Fang B.-Z."/>
            <person name="Li W.-J."/>
        </authorList>
    </citation>
    <scope>NUCLEOTIDE SEQUENCE [LARGE SCALE GENOMIC DNA]</scope>
    <source>
        <strain evidence="2 3">SYSU T0a273</strain>
    </source>
</reference>
<evidence type="ECO:0000313" key="3">
    <source>
        <dbReference type="Proteomes" id="UP001172756"/>
    </source>
</evidence>
<dbReference type="AlphaFoldDB" id="A0AB35MKX5"/>
<sequence>MEGSKTRSPARKAGIVLVVVGALLLGLSLIGHGYAALFYDTPSPNSLVNEVTDLSDGRGDPCLQIGRDNRGTVIWEGTCEEWDLMNAEAIAMNQDEFRGGIIPVSTAGTVAGIVILVVGVVLVRRTR</sequence>
<gene>
    <name evidence="2" type="ORF">QQ002_13200</name>
</gene>
<dbReference type="Proteomes" id="UP001172756">
    <property type="component" value="Unassembled WGS sequence"/>
</dbReference>
<accession>A0AB35MKX5</accession>
<keyword evidence="1" id="KW-0472">Membrane</keyword>
<protein>
    <recommendedName>
        <fullName evidence="4">DUF3592 domain-containing protein</fullName>
    </recommendedName>
</protein>
<evidence type="ECO:0000256" key="1">
    <source>
        <dbReference type="SAM" id="Phobius"/>
    </source>
</evidence>
<feature type="transmembrane region" description="Helical" evidence="1">
    <location>
        <begin position="101"/>
        <end position="123"/>
    </location>
</feature>
<feature type="transmembrane region" description="Helical" evidence="1">
    <location>
        <begin position="12"/>
        <end position="39"/>
    </location>
</feature>
<proteinExistence type="predicted"/>
<evidence type="ECO:0008006" key="4">
    <source>
        <dbReference type="Google" id="ProtNLM"/>
    </source>
</evidence>
<dbReference type="EMBL" id="JAUHQB010000013">
    <property type="protein sequence ID" value="MDN4484499.1"/>
    <property type="molecule type" value="Genomic_DNA"/>
</dbReference>
<keyword evidence="1" id="KW-1133">Transmembrane helix</keyword>
<keyword evidence="1" id="KW-0812">Transmembrane</keyword>
<evidence type="ECO:0000313" key="2">
    <source>
        <dbReference type="EMBL" id="MDN4484499.1"/>
    </source>
</evidence>
<name>A0AB35MKX5_9MICO</name>